<proteinExistence type="inferred from homology"/>
<dbReference type="PANTHER" id="PTHR46082">
    <property type="entry name" value="ATP/GTP-BINDING PROTEIN-RELATED"/>
    <property type="match status" value="1"/>
</dbReference>
<dbReference type="SUPFAM" id="SSF53167">
    <property type="entry name" value="Purine and uridine phosphorylases"/>
    <property type="match status" value="1"/>
</dbReference>
<reference evidence="3 4" key="1">
    <citation type="submission" date="2019-10" db="EMBL/GenBank/DDBJ databases">
        <authorList>
            <person name="Palmer J.M."/>
        </authorList>
    </citation>
    <scope>NUCLEOTIDE SEQUENCE [LARGE SCALE GENOMIC DNA]</scope>
    <source>
        <strain evidence="3 4">TWF696</strain>
    </source>
</reference>
<dbReference type="PANTHER" id="PTHR46082:SF11">
    <property type="entry name" value="AAA+ ATPASE DOMAIN-CONTAINING PROTEIN-RELATED"/>
    <property type="match status" value="1"/>
</dbReference>
<sequence length="755" mass="83177">MRLSALALARPQQLAQRPGGTNTNFDQPTIRMDESLIRPVNEYTIGWICALSLELEACLSVLDTIHSDCGHPGVKSKDIYVLGDIGKHNVVVATLPEGIYGNNRAAVVAARLTAYFSNVKFLFMVGIGGGIPNLSNNNDIRLGDVVVSIPEGRFPGVVKWDMGKAEAGDTFNRTGTCDKPPDQLLSLIPILRSRHRSGRGKTSTYIEEVYRRNPHLQNWKYLGEEKDNLYHATYEHEQPKSRDCSSCDPDGIVKNRPKRGNTNPVIHYGIIASGDQVIKDALKRDAIGKELNAKCIEMEGAGTIDAFPCLVVRGICDYCDSHKNKDWQPYAALAAAAYTKELIQMVPRSVVEVQPTAQTVQNTRGHSKTEDIAETPTPAVSAPNVQNRASASNGRNAAASNGSRYRISPMYSNAALDPRTGASAQTTARPDSSQVTIKPSPVLPLDSALKRYCVAAVSWSNWSYRLYFQDSNGICEASRDTDKWSIKKVPEVDAAQYTPIAAVSRKGGTDIRLYYLAPDLILREMRYTASRGWFAGTLDYSKIKVAPNSRIAAVAWSGYIRVYYQGYNYDRIEELRYADSPSNRGSGHIKGWERGASLRTAVNGSSIAAACYTSDRIRIHVFYQDENLNIQELVYDGAGYVGGALTPTQAPRYTPITACGLLINSGQVIACWKSKEGRMVEYSGSDSPDSSTRRELDKDSFAGIDMGPALAVVSLDVYRTMKRNLFVYRGGNELNMYEECWISDGRDWADSLKVA</sequence>
<accession>A0AAV9UV39</accession>
<dbReference type="InterPro" id="IPR012475">
    <property type="entry name" value="Fungal_lectin"/>
</dbReference>
<feature type="region of interest" description="Disordered" evidence="2">
    <location>
        <begin position="356"/>
        <end position="402"/>
    </location>
</feature>
<evidence type="ECO:0000313" key="3">
    <source>
        <dbReference type="EMBL" id="KAK6347332.1"/>
    </source>
</evidence>
<comment type="caution">
    <text evidence="3">The sequence shown here is derived from an EMBL/GenBank/DDBJ whole genome shotgun (WGS) entry which is preliminary data.</text>
</comment>
<evidence type="ECO:0008006" key="5">
    <source>
        <dbReference type="Google" id="ProtNLM"/>
    </source>
</evidence>
<comment type="similarity">
    <text evidence="1">Belongs to the fungal fucose-specific lectin family.</text>
</comment>
<feature type="region of interest" description="Disordered" evidence="2">
    <location>
        <begin position="416"/>
        <end position="436"/>
    </location>
</feature>
<name>A0AAV9UV39_9PEZI</name>
<dbReference type="InterPro" id="IPR035994">
    <property type="entry name" value="Nucleoside_phosphorylase_sf"/>
</dbReference>
<feature type="compositionally biased region" description="Polar residues" evidence="2">
    <location>
        <begin position="422"/>
        <end position="436"/>
    </location>
</feature>
<feature type="compositionally biased region" description="Low complexity" evidence="2">
    <location>
        <begin position="387"/>
        <end position="402"/>
    </location>
</feature>
<dbReference type="SUPFAM" id="SSF89372">
    <property type="entry name" value="Fucose-specific lectin"/>
    <property type="match status" value="1"/>
</dbReference>
<evidence type="ECO:0000256" key="1">
    <source>
        <dbReference type="ARBA" id="ARBA00009042"/>
    </source>
</evidence>
<dbReference type="GO" id="GO:0009116">
    <property type="term" value="P:nucleoside metabolic process"/>
    <property type="evidence" value="ECO:0007669"/>
    <property type="project" value="InterPro"/>
</dbReference>
<dbReference type="Pfam" id="PF07938">
    <property type="entry name" value="Fungal_lectin"/>
    <property type="match status" value="1"/>
</dbReference>
<dbReference type="Gene3D" id="2.120.10.70">
    <property type="entry name" value="Fucose-specific lectin"/>
    <property type="match status" value="1"/>
</dbReference>
<dbReference type="InterPro" id="IPR053137">
    <property type="entry name" value="NLR-like"/>
</dbReference>
<evidence type="ECO:0000313" key="4">
    <source>
        <dbReference type="Proteomes" id="UP001375240"/>
    </source>
</evidence>
<gene>
    <name evidence="3" type="ORF">TWF696_007401</name>
</gene>
<dbReference type="Proteomes" id="UP001375240">
    <property type="component" value="Unassembled WGS sequence"/>
</dbReference>
<dbReference type="Gene3D" id="3.40.50.1580">
    <property type="entry name" value="Nucleoside phosphorylase domain"/>
    <property type="match status" value="1"/>
</dbReference>
<protein>
    <recommendedName>
        <fullName evidence="5">Nucleoside phosphorylase domain-containing protein</fullName>
    </recommendedName>
</protein>
<evidence type="ECO:0000256" key="2">
    <source>
        <dbReference type="SAM" id="MobiDB-lite"/>
    </source>
</evidence>
<dbReference type="GO" id="GO:0003824">
    <property type="term" value="F:catalytic activity"/>
    <property type="evidence" value="ECO:0007669"/>
    <property type="project" value="InterPro"/>
</dbReference>
<organism evidence="3 4">
    <name type="scientific">Orbilia brochopaga</name>
    <dbReference type="NCBI Taxonomy" id="3140254"/>
    <lineage>
        <taxon>Eukaryota</taxon>
        <taxon>Fungi</taxon>
        <taxon>Dikarya</taxon>
        <taxon>Ascomycota</taxon>
        <taxon>Pezizomycotina</taxon>
        <taxon>Orbiliomycetes</taxon>
        <taxon>Orbiliales</taxon>
        <taxon>Orbiliaceae</taxon>
        <taxon>Orbilia</taxon>
    </lineage>
</organism>
<keyword evidence="4" id="KW-1185">Reference proteome</keyword>
<dbReference type="AlphaFoldDB" id="A0AAV9UV39"/>
<dbReference type="EMBL" id="JAVHNQ010000005">
    <property type="protein sequence ID" value="KAK6347332.1"/>
    <property type="molecule type" value="Genomic_DNA"/>
</dbReference>